<organism evidence="3 4">
    <name type="scientific">Mycobacterium decipiens</name>
    <dbReference type="NCBI Taxonomy" id="1430326"/>
    <lineage>
        <taxon>Bacteria</taxon>
        <taxon>Bacillati</taxon>
        <taxon>Actinomycetota</taxon>
        <taxon>Actinomycetes</taxon>
        <taxon>Mycobacteriales</taxon>
        <taxon>Mycobacteriaceae</taxon>
        <taxon>Mycobacterium</taxon>
    </lineage>
</organism>
<dbReference type="EMBL" id="NCXP01000001">
    <property type="protein sequence ID" value="OSC43229.1"/>
    <property type="molecule type" value="Genomic_DNA"/>
</dbReference>
<dbReference type="InterPro" id="IPR018929">
    <property type="entry name" value="DUF2510"/>
</dbReference>
<dbReference type="Pfam" id="PF10708">
    <property type="entry name" value="DUF2510"/>
    <property type="match status" value="1"/>
</dbReference>
<dbReference type="AlphaFoldDB" id="A0A1X2M233"/>
<reference evidence="3 4" key="1">
    <citation type="submission" date="2017-04" db="EMBL/GenBank/DDBJ databases">
        <title>The new phylogeny of genus Mycobacterium.</title>
        <authorList>
            <person name="Tortoli E."/>
            <person name="Trovato A."/>
            <person name="Cirillo D.M."/>
        </authorList>
    </citation>
    <scope>NUCLEOTIDE SEQUENCE [LARGE SCALE GENOMIC DNA]</scope>
    <source>
        <strain evidence="3 4">TBL 1200985</strain>
    </source>
</reference>
<dbReference type="Gene3D" id="3.30.70.2330">
    <property type="match status" value="1"/>
</dbReference>
<proteinExistence type="predicted"/>
<feature type="region of interest" description="Disordered" evidence="1">
    <location>
        <begin position="54"/>
        <end position="73"/>
    </location>
</feature>
<evidence type="ECO:0000256" key="1">
    <source>
        <dbReference type="SAM" id="MobiDB-lite"/>
    </source>
</evidence>
<accession>A0A1X2M233</accession>
<keyword evidence="4" id="KW-1185">Reference proteome</keyword>
<dbReference type="Proteomes" id="UP000193247">
    <property type="component" value="Unassembled WGS sequence"/>
</dbReference>
<comment type="caution">
    <text evidence="3">The sequence shown here is derived from an EMBL/GenBank/DDBJ whole genome shotgun (WGS) entry which is preliminary data.</text>
</comment>
<evidence type="ECO:0000313" key="3">
    <source>
        <dbReference type="EMBL" id="OSC43229.1"/>
    </source>
</evidence>
<dbReference type="OrthoDB" id="9812156at2"/>
<dbReference type="STRING" id="1430326.B8W66_02320"/>
<evidence type="ECO:0000313" key="4">
    <source>
        <dbReference type="Proteomes" id="UP000193247"/>
    </source>
</evidence>
<gene>
    <name evidence="3" type="ORF">B8W66_02320</name>
</gene>
<feature type="domain" description="DUF2510" evidence="2">
    <location>
        <begin position="2"/>
        <end position="33"/>
    </location>
</feature>
<name>A0A1X2M233_9MYCO</name>
<protein>
    <recommendedName>
        <fullName evidence="2">DUF2510 domain-containing protein</fullName>
    </recommendedName>
</protein>
<sequence length="209" mass="22812">MWCPDPAGTNRLRWWDGSKWTEHYAQIPAPEPAVSAVPARSATHNSSLVTDYTLRPTGKPAMAPRGANGRNSSPLADVVAAATLEEPRYPLEEQIEVVGETYRTKDIRRVFQEAGVPITECGVTLKSVRCILVPEPWNEHDPNAVAVMIGQNHVGYLAAGLAASYTDGLQRIARRGSLATGEARIWVKSDDGIIRARVTILIPEASQFD</sequence>
<evidence type="ECO:0000259" key="2">
    <source>
        <dbReference type="Pfam" id="PF10708"/>
    </source>
</evidence>